<dbReference type="OrthoDB" id="434393at2759"/>
<dbReference type="GeneID" id="101489252"/>
<dbReference type="SMART" id="SM01398">
    <property type="entry name" value="Cornichon"/>
    <property type="match status" value="1"/>
</dbReference>
<dbReference type="GO" id="GO:0016192">
    <property type="term" value="P:vesicle-mediated transport"/>
    <property type="evidence" value="ECO:0007669"/>
    <property type="project" value="InterPro"/>
</dbReference>
<name>A0A1S2YXS8_CICAR</name>
<dbReference type="eggNOG" id="KOG2729">
    <property type="taxonomic scope" value="Eukaryota"/>
</dbReference>
<gene>
    <name evidence="8" type="primary">LOC101489252</name>
</gene>
<dbReference type="InterPro" id="IPR003377">
    <property type="entry name" value="Cornichon"/>
</dbReference>
<sequence>MADLFGWLISFFLLIALLVLVTYQLMCLADLEFDYINPYDFSARINSVVVPEFIIQAVLSFFYIVTGHWVMSLLSVPYLYFNIRLYRQKKHLVDVTEIFNQLSWEKKQRLVKLFYLVLTLFLSVFWMIYTTLEDHNE</sequence>
<keyword evidence="5 6" id="KW-0472">Membrane</keyword>
<comment type="subcellular location">
    <subcellularLocation>
        <location evidence="1">Membrane</location>
        <topology evidence="1">Multi-pass membrane protein</topology>
    </subcellularLocation>
</comment>
<accession>A0A1S2YXS8</accession>
<proteinExistence type="inferred from homology"/>
<evidence type="ECO:0000256" key="3">
    <source>
        <dbReference type="ARBA" id="ARBA00022692"/>
    </source>
</evidence>
<dbReference type="Proteomes" id="UP000087171">
    <property type="component" value="Chromosome Ca8"/>
</dbReference>
<keyword evidence="3 6" id="KW-0812">Transmembrane</keyword>
<dbReference type="GO" id="GO:0016020">
    <property type="term" value="C:membrane"/>
    <property type="evidence" value="ECO:0007669"/>
    <property type="project" value="UniProtKB-SubCell"/>
</dbReference>
<dbReference type="STRING" id="3827.A0A1S2YXS8"/>
<evidence type="ECO:0000256" key="6">
    <source>
        <dbReference type="SAM" id="Phobius"/>
    </source>
</evidence>
<feature type="transmembrane region" description="Helical" evidence="6">
    <location>
        <begin position="53"/>
        <end position="81"/>
    </location>
</feature>
<evidence type="ECO:0000256" key="2">
    <source>
        <dbReference type="ARBA" id="ARBA00010095"/>
    </source>
</evidence>
<keyword evidence="7" id="KW-1185">Reference proteome</keyword>
<dbReference type="AlphaFoldDB" id="A0A1S2YXS8"/>
<dbReference type="PaxDb" id="3827-XP_004511643.1"/>
<evidence type="ECO:0000313" key="7">
    <source>
        <dbReference type="Proteomes" id="UP000087171"/>
    </source>
</evidence>
<evidence type="ECO:0000256" key="1">
    <source>
        <dbReference type="ARBA" id="ARBA00004141"/>
    </source>
</evidence>
<reference evidence="7" key="1">
    <citation type="journal article" date="2013" name="Nat. Biotechnol.">
        <title>Draft genome sequence of chickpea (Cicer arietinum) provides a resource for trait improvement.</title>
        <authorList>
            <person name="Varshney R.K."/>
            <person name="Song C."/>
            <person name="Saxena R.K."/>
            <person name="Azam S."/>
            <person name="Yu S."/>
            <person name="Sharpe A.G."/>
            <person name="Cannon S."/>
            <person name="Baek J."/>
            <person name="Rosen B.D."/>
            <person name="Tar'an B."/>
            <person name="Millan T."/>
            <person name="Zhang X."/>
            <person name="Ramsay L.D."/>
            <person name="Iwata A."/>
            <person name="Wang Y."/>
            <person name="Nelson W."/>
            <person name="Farmer A.D."/>
            <person name="Gaur P.M."/>
            <person name="Soderlund C."/>
            <person name="Penmetsa R.V."/>
            <person name="Xu C."/>
            <person name="Bharti A.K."/>
            <person name="He W."/>
            <person name="Winter P."/>
            <person name="Zhao S."/>
            <person name="Hane J.K."/>
            <person name="Carrasquilla-Garcia N."/>
            <person name="Condie J.A."/>
            <person name="Upadhyaya H.D."/>
            <person name="Luo M.C."/>
            <person name="Thudi M."/>
            <person name="Gowda C.L."/>
            <person name="Singh N.P."/>
            <person name="Lichtenzveig J."/>
            <person name="Gali K.K."/>
            <person name="Rubio J."/>
            <person name="Nadarajan N."/>
            <person name="Dolezel J."/>
            <person name="Bansal K.C."/>
            <person name="Xu X."/>
            <person name="Edwards D."/>
            <person name="Zhang G."/>
            <person name="Kahl G."/>
            <person name="Gil J."/>
            <person name="Singh K.B."/>
            <person name="Datta S.K."/>
            <person name="Jackson S.A."/>
            <person name="Wang J."/>
            <person name="Cook D.R."/>
        </authorList>
    </citation>
    <scope>NUCLEOTIDE SEQUENCE [LARGE SCALE GENOMIC DNA]</scope>
    <source>
        <strain evidence="7">cv. CDC Frontier</strain>
    </source>
</reference>
<dbReference type="RefSeq" id="XP_004511643.1">
    <property type="nucleotide sequence ID" value="XM_004511586.3"/>
</dbReference>
<dbReference type="KEGG" id="cam:101489252"/>
<evidence type="ECO:0000256" key="4">
    <source>
        <dbReference type="ARBA" id="ARBA00022989"/>
    </source>
</evidence>
<keyword evidence="4 6" id="KW-1133">Transmembrane helix</keyword>
<dbReference type="Pfam" id="PF03311">
    <property type="entry name" value="Cornichon"/>
    <property type="match status" value="1"/>
</dbReference>
<comment type="similarity">
    <text evidence="2">Belongs to the cornichon family.</text>
</comment>
<organism evidence="7 8">
    <name type="scientific">Cicer arietinum</name>
    <name type="common">Chickpea</name>
    <name type="synonym">Garbanzo</name>
    <dbReference type="NCBI Taxonomy" id="3827"/>
    <lineage>
        <taxon>Eukaryota</taxon>
        <taxon>Viridiplantae</taxon>
        <taxon>Streptophyta</taxon>
        <taxon>Embryophyta</taxon>
        <taxon>Tracheophyta</taxon>
        <taxon>Spermatophyta</taxon>
        <taxon>Magnoliopsida</taxon>
        <taxon>eudicotyledons</taxon>
        <taxon>Gunneridae</taxon>
        <taxon>Pentapetalae</taxon>
        <taxon>rosids</taxon>
        <taxon>fabids</taxon>
        <taxon>Fabales</taxon>
        <taxon>Fabaceae</taxon>
        <taxon>Papilionoideae</taxon>
        <taxon>50 kb inversion clade</taxon>
        <taxon>NPAAA clade</taxon>
        <taxon>Hologalegina</taxon>
        <taxon>IRL clade</taxon>
        <taxon>Cicereae</taxon>
        <taxon>Cicer</taxon>
    </lineage>
</organism>
<evidence type="ECO:0000256" key="5">
    <source>
        <dbReference type="ARBA" id="ARBA00023136"/>
    </source>
</evidence>
<reference evidence="8" key="2">
    <citation type="submission" date="2025-08" db="UniProtKB">
        <authorList>
            <consortium name="RefSeq"/>
        </authorList>
    </citation>
    <scope>IDENTIFICATION</scope>
    <source>
        <tissue evidence="8">Etiolated seedlings</tissue>
    </source>
</reference>
<dbReference type="PANTHER" id="PTHR12290">
    <property type="entry name" value="CORNICHON-RELATED"/>
    <property type="match status" value="1"/>
</dbReference>
<feature type="transmembrane region" description="Helical" evidence="6">
    <location>
        <begin position="113"/>
        <end position="132"/>
    </location>
</feature>
<evidence type="ECO:0000313" key="8">
    <source>
        <dbReference type="RefSeq" id="XP_004511643.1"/>
    </source>
</evidence>
<protein>
    <submittedName>
        <fullName evidence="8">Protein cornichon homolog 4-like</fullName>
    </submittedName>
</protein>